<sequence>MTAMDNRIGCPICDAIYTLSPEQARGATRCRQCGYRLTLGRGAAIARVVGVSITNLALMSLVIFMPFLDLRAGTFHNRASVFDAILGFSEGIMVPLSIAVLGFILVLPLSRFLLLIYALGPVLMGWRNFPQAQLALRWSFLLKPWAMAEIFMVGVAVALVKLAGMATISVGPAFWAFAAVVALNVYKDTFMCRNTLWTAIDTNT</sequence>
<feature type="transmembrane region" description="Helical" evidence="1">
    <location>
        <begin position="44"/>
        <end position="68"/>
    </location>
</feature>
<feature type="transmembrane region" description="Helical" evidence="1">
    <location>
        <begin position="141"/>
        <end position="160"/>
    </location>
</feature>
<keyword evidence="3" id="KW-1185">Reference proteome</keyword>
<dbReference type="Proteomes" id="UP000202922">
    <property type="component" value="Unassembled WGS sequence"/>
</dbReference>
<dbReference type="Pfam" id="PF04403">
    <property type="entry name" value="PqiA"/>
    <property type="match status" value="1"/>
</dbReference>
<dbReference type="AlphaFoldDB" id="A0A238KR14"/>
<reference evidence="3" key="1">
    <citation type="submission" date="2017-05" db="EMBL/GenBank/DDBJ databases">
        <authorList>
            <person name="Rodrigo-Torres L."/>
            <person name="Arahal R. D."/>
            <person name="Lucena T."/>
        </authorList>
    </citation>
    <scope>NUCLEOTIDE SEQUENCE [LARGE SCALE GENOMIC DNA]</scope>
    <source>
        <strain evidence="3">CECT 8621</strain>
    </source>
</reference>
<evidence type="ECO:0000256" key="1">
    <source>
        <dbReference type="SAM" id="Phobius"/>
    </source>
</evidence>
<keyword evidence="1" id="KW-0472">Membrane</keyword>
<dbReference type="EMBL" id="FXYE01000002">
    <property type="protein sequence ID" value="SMX44476.1"/>
    <property type="molecule type" value="Genomic_DNA"/>
</dbReference>
<keyword evidence="1" id="KW-1133">Transmembrane helix</keyword>
<proteinExistence type="predicted"/>
<dbReference type="InterPro" id="IPR007498">
    <property type="entry name" value="PqiA-like"/>
</dbReference>
<protein>
    <submittedName>
        <fullName evidence="2">Inner membrane protein YebS</fullName>
    </submittedName>
</protein>
<organism evidence="2 3">
    <name type="scientific">Actibacterium lipolyticum</name>
    <dbReference type="NCBI Taxonomy" id="1524263"/>
    <lineage>
        <taxon>Bacteria</taxon>
        <taxon>Pseudomonadati</taxon>
        <taxon>Pseudomonadota</taxon>
        <taxon>Alphaproteobacteria</taxon>
        <taxon>Rhodobacterales</taxon>
        <taxon>Roseobacteraceae</taxon>
        <taxon>Actibacterium</taxon>
    </lineage>
</organism>
<accession>A0A238KR14</accession>
<dbReference type="OrthoDB" id="5291921at2"/>
<evidence type="ECO:0000313" key="2">
    <source>
        <dbReference type="EMBL" id="SMX44476.1"/>
    </source>
</evidence>
<keyword evidence="1" id="KW-0812">Transmembrane</keyword>
<name>A0A238KR14_9RHOB</name>
<gene>
    <name evidence="2" type="primary">yebS</name>
    <name evidence="2" type="ORF">COL8621_02563</name>
</gene>
<feature type="transmembrane region" description="Helical" evidence="1">
    <location>
        <begin position="166"/>
        <end position="186"/>
    </location>
</feature>
<evidence type="ECO:0000313" key="3">
    <source>
        <dbReference type="Proteomes" id="UP000202922"/>
    </source>
</evidence>